<feature type="domain" description="Helicase ATP-binding" evidence="2">
    <location>
        <begin position="232"/>
        <end position="363"/>
    </location>
</feature>
<gene>
    <name evidence="4" type="ORF">PaelaDRAFT_3925</name>
</gene>
<dbReference type="eggNOG" id="COG3886">
    <property type="taxonomic scope" value="Bacteria"/>
</dbReference>
<dbReference type="SUPFAM" id="SSF56024">
    <property type="entry name" value="Phospholipase D/nuclease"/>
    <property type="match status" value="1"/>
</dbReference>
<dbReference type="InterPro" id="IPR025202">
    <property type="entry name" value="PLD-like_dom"/>
</dbReference>
<accession>G4HIW4</accession>
<dbReference type="InterPro" id="IPR050742">
    <property type="entry name" value="Helicase_Restrict-Modif_Enz"/>
</dbReference>
<dbReference type="PROSITE" id="PS51194">
    <property type="entry name" value="HELICASE_CTER"/>
    <property type="match status" value="1"/>
</dbReference>
<dbReference type="OrthoDB" id="9802848at2"/>
<dbReference type="InterPro" id="IPR014001">
    <property type="entry name" value="Helicase_ATP-bd"/>
</dbReference>
<evidence type="ECO:0000259" key="2">
    <source>
        <dbReference type="PROSITE" id="PS51192"/>
    </source>
</evidence>
<dbReference type="Pfam" id="PF04851">
    <property type="entry name" value="ResIII"/>
    <property type="match status" value="1"/>
</dbReference>
<dbReference type="SUPFAM" id="SSF52540">
    <property type="entry name" value="P-loop containing nucleoside triphosphate hydrolases"/>
    <property type="match status" value="1"/>
</dbReference>
<protein>
    <submittedName>
        <fullName evidence="4">Type III restriction protein res subunit</fullName>
    </submittedName>
</protein>
<dbReference type="AlphaFoldDB" id="G4HIW4"/>
<dbReference type="PANTHER" id="PTHR47396:SF1">
    <property type="entry name" value="ATP-DEPENDENT HELICASE IRC3-RELATED"/>
    <property type="match status" value="1"/>
</dbReference>
<dbReference type="InterPro" id="IPR001650">
    <property type="entry name" value="Helicase_C-like"/>
</dbReference>
<evidence type="ECO:0000259" key="3">
    <source>
        <dbReference type="PROSITE" id="PS51194"/>
    </source>
</evidence>
<dbReference type="InterPro" id="IPR027417">
    <property type="entry name" value="P-loop_NTPase"/>
</dbReference>
<dbReference type="Proteomes" id="UP000003891">
    <property type="component" value="Unassembled WGS sequence"/>
</dbReference>
<sequence>MSTTTLNVKLITENLADDLITGMQNASGIYMMTSFVMQSGVRLLAPHLKGAIERGAEVKVLAGDYLFVTQPEGLQALREIDTRLEARLWRSMGTSFHPKAYLFDYENGEGLLIVGSSNFSMSAMRMGMEWNLAMNAKAEPYTFQVALEKFMQNFYHDSTLPLNDNTISLYEEEYRTYHRKNPELIRMITEMEENEYRTENASDPVEDKVSENEQAFIHPRFAQIDALDALERMLEEEYDKAMVVMATGLGKTYLAGFFAQRFQRVLFIAHREEILCQAKRSFKRIMPDKTFGIYNGVKKEGNADCVFASIYTLGMKKHRESFAPDGFDLIVVDEFHHAAANSYQSVIQYFEPKFLLGITATPDRMDGKDVYALCDGNVAYQIHFIEAIRRGWLSPFQYYGVYDDTDYSSIRWLGTHYDDEQLTAAQLRKSLADKIYDAWNEHKQTRTIGFCSSIRQAYFLAGYFQDRGVAAVSLHSGAVGITRGEAIDRLDRGDLEIIFTVDLFNEGVDIPSVDTLLFVRPTESLTVFTQQVGRGLRLSEQKTHCTIIDLIGNYRNADVKLRLFANDGEGKKTAKESIIPTVPDGCELHLETSVVNLLDELSRKKLPHRERLHRSFLDLKNELGRIPTYLELHLHGSSNSWEYRNEFGSYIGFLLWAECLTKEEEEIYYQYEAWIRDVEKTAMTKSYKMIVLLYMLERGPEHWAESITPQEVAPFFHRYLTEKEYRRRIDFSDKDSKRLWEYNETGVSQLIERMPMTKWGSAKGSMTRFENGVFSLRFEPAHEHRSILHRWTKEICLYRLHHHFERKEQKQEPLSDEGVIS</sequence>
<dbReference type="SMART" id="SM00490">
    <property type="entry name" value="HELICc"/>
    <property type="match status" value="1"/>
</dbReference>
<dbReference type="CDD" id="cd18032">
    <property type="entry name" value="DEXHc_RE_I_III_res"/>
    <property type="match status" value="1"/>
</dbReference>
<dbReference type="PANTHER" id="PTHR47396">
    <property type="entry name" value="TYPE I RESTRICTION ENZYME ECOKI R PROTEIN"/>
    <property type="match status" value="1"/>
</dbReference>
<dbReference type="InterPro" id="IPR006935">
    <property type="entry name" value="Helicase/UvrB_N"/>
</dbReference>
<feature type="domain" description="PLD phosphodiesterase" evidence="1">
    <location>
        <begin position="92"/>
        <end position="123"/>
    </location>
</feature>
<dbReference type="PROSITE" id="PS50035">
    <property type="entry name" value="PLD"/>
    <property type="match status" value="1"/>
</dbReference>
<dbReference type="GO" id="GO:0005524">
    <property type="term" value="F:ATP binding"/>
    <property type="evidence" value="ECO:0007669"/>
    <property type="project" value="InterPro"/>
</dbReference>
<dbReference type="GO" id="GO:0016787">
    <property type="term" value="F:hydrolase activity"/>
    <property type="evidence" value="ECO:0007669"/>
    <property type="project" value="InterPro"/>
</dbReference>
<dbReference type="CDD" id="cd18799">
    <property type="entry name" value="SF2_C_EcoAI-like"/>
    <property type="match status" value="1"/>
</dbReference>
<dbReference type="PROSITE" id="PS51192">
    <property type="entry name" value="HELICASE_ATP_BIND_1"/>
    <property type="match status" value="1"/>
</dbReference>
<dbReference type="EMBL" id="AGIP01000009">
    <property type="protein sequence ID" value="EHB62682.1"/>
    <property type="molecule type" value="Genomic_DNA"/>
</dbReference>
<dbReference type="PATRIC" id="fig|743719.3.peg.3980"/>
<evidence type="ECO:0000259" key="1">
    <source>
        <dbReference type="PROSITE" id="PS50035"/>
    </source>
</evidence>
<dbReference type="GO" id="GO:0005829">
    <property type="term" value="C:cytosol"/>
    <property type="evidence" value="ECO:0007669"/>
    <property type="project" value="TreeGrafter"/>
</dbReference>
<reference evidence="4 5" key="1">
    <citation type="submission" date="2011-09" db="EMBL/GenBank/DDBJ databases">
        <title>The draft genome of Paenibacillus lactis 154.</title>
        <authorList>
            <consortium name="US DOE Joint Genome Institute (JGI-PGF)"/>
            <person name="Lucas S."/>
            <person name="Han J."/>
            <person name="Lapidus A."/>
            <person name="Cheng J.-F."/>
            <person name="Goodwin L."/>
            <person name="Pitluck S."/>
            <person name="Peters L."/>
            <person name="Land M.L."/>
            <person name="Hauser L."/>
            <person name="Siebers A."/>
            <person name="Thelen M."/>
            <person name="Hugenholtz P."/>
            <person name="Allgaier M."/>
            <person name="Woyke T.J."/>
        </authorList>
    </citation>
    <scope>NUCLEOTIDE SEQUENCE [LARGE SCALE GENOMIC DNA]</scope>
    <source>
        <strain evidence="4 5">154</strain>
    </source>
</reference>
<dbReference type="Pfam" id="PF13091">
    <property type="entry name" value="PLDc_2"/>
    <property type="match status" value="1"/>
</dbReference>
<dbReference type="SMART" id="SM00487">
    <property type="entry name" value="DEXDc"/>
    <property type="match status" value="1"/>
</dbReference>
<dbReference type="Gene3D" id="3.40.50.300">
    <property type="entry name" value="P-loop containing nucleotide triphosphate hydrolases"/>
    <property type="match status" value="2"/>
</dbReference>
<evidence type="ECO:0000313" key="4">
    <source>
        <dbReference type="EMBL" id="EHB62682.1"/>
    </source>
</evidence>
<dbReference type="GO" id="GO:0003677">
    <property type="term" value="F:DNA binding"/>
    <property type="evidence" value="ECO:0007669"/>
    <property type="project" value="InterPro"/>
</dbReference>
<dbReference type="Pfam" id="PF00271">
    <property type="entry name" value="Helicase_C"/>
    <property type="match status" value="1"/>
</dbReference>
<dbReference type="GO" id="GO:0006793">
    <property type="term" value="P:phosphorus metabolic process"/>
    <property type="evidence" value="ECO:0007669"/>
    <property type="project" value="UniProtKB-ARBA"/>
</dbReference>
<feature type="domain" description="Helicase C-terminal" evidence="3">
    <location>
        <begin position="431"/>
        <end position="579"/>
    </location>
</feature>
<dbReference type="eggNOG" id="COG1061">
    <property type="taxonomic scope" value="Bacteria"/>
</dbReference>
<dbReference type="RefSeq" id="WP_007131088.1">
    <property type="nucleotide sequence ID" value="NZ_AGIP01000009.1"/>
</dbReference>
<evidence type="ECO:0000313" key="5">
    <source>
        <dbReference type="Proteomes" id="UP000003891"/>
    </source>
</evidence>
<dbReference type="InterPro" id="IPR001736">
    <property type="entry name" value="PLipase_D/transphosphatidylase"/>
</dbReference>
<proteinExistence type="predicted"/>
<dbReference type="Gene3D" id="3.30.870.10">
    <property type="entry name" value="Endonuclease Chain A"/>
    <property type="match status" value="1"/>
</dbReference>
<dbReference type="STRING" id="743719.PaelaDRAFT_3925"/>
<name>G4HIW4_9BACL</name>
<organism evidence="4 5">
    <name type="scientific">Paenibacillus lactis 154</name>
    <dbReference type="NCBI Taxonomy" id="743719"/>
    <lineage>
        <taxon>Bacteria</taxon>
        <taxon>Bacillati</taxon>
        <taxon>Bacillota</taxon>
        <taxon>Bacilli</taxon>
        <taxon>Bacillales</taxon>
        <taxon>Paenibacillaceae</taxon>
        <taxon>Paenibacillus</taxon>
    </lineage>
</organism>